<feature type="chain" id="PRO_5001947937" evidence="3">
    <location>
        <begin position="21"/>
        <end position="332"/>
    </location>
</feature>
<gene>
    <name evidence="5" type="ORF">IX84_05560</name>
</gene>
<reference evidence="5 6" key="1">
    <citation type="journal article" date="2014" name="Int. J. Syst. Evol. Microbiol.">
        <title>Phaeodactylibacter xiamenensis gen. nov., sp. nov., a member of the family Saprospiraceae isolated from the marine alga Phaeodactylum tricornutum.</title>
        <authorList>
            <person name="Chen Z.Jr."/>
            <person name="Lei X."/>
            <person name="Lai Q."/>
            <person name="Li Y."/>
            <person name="Zhang B."/>
            <person name="Zhang J."/>
            <person name="Zhang H."/>
            <person name="Yang L."/>
            <person name="Zheng W."/>
            <person name="Tian Y."/>
            <person name="Yu Z."/>
            <person name="Xu H.Jr."/>
            <person name="Zheng T."/>
        </authorList>
    </citation>
    <scope>NUCLEOTIDE SEQUENCE [LARGE SCALE GENOMIC DNA]</scope>
    <source>
        <strain evidence="5 6">KD52</strain>
    </source>
</reference>
<dbReference type="SUPFAM" id="SSF53187">
    <property type="entry name" value="Zn-dependent exopeptidases"/>
    <property type="match status" value="1"/>
</dbReference>
<sequence length="332" mass="36718">MQRIVVALGFSMLLLLSSCGTDSSSESIPPPPPKEKVSVPKFERDSALAYVARQVEFGPRVPNTEGHRQTKAWLVEQLERFGAKVIAQDFEAKAYTGEVLQSTNIIAQFNPGAQKRILLAAHWDTRPFADSPISEERRDEPILGADDGGSGVGVLLEVARQLQANPIEMGVDIVLFDAEDFGESGGETPDTYALGSQYWSRNPHVTGAQKPKYGILLDMVGAKGARFPKEYFSMQYAPQIMNKVWALAQNMGYGNYFVNQQGGAITDDHYYVNTIARIPMIDIINRAQGTQTGFGEHWHTHNDDLDIIDKRTLRAVGQVVLAVVYREANGEF</sequence>
<dbReference type="InterPro" id="IPR040234">
    <property type="entry name" value="QC/QCL"/>
</dbReference>
<protein>
    <submittedName>
        <fullName evidence="5">Glutamine cyclotransferase</fullName>
    </submittedName>
</protein>
<proteinExistence type="predicted"/>
<dbReference type="EMBL" id="JPOS01000012">
    <property type="protein sequence ID" value="KGE89217.1"/>
    <property type="molecule type" value="Genomic_DNA"/>
</dbReference>
<dbReference type="InterPro" id="IPR007484">
    <property type="entry name" value="Peptidase_M28"/>
</dbReference>
<accession>A0A098SDW5</accession>
<evidence type="ECO:0000256" key="2">
    <source>
        <dbReference type="ARBA" id="ARBA00023315"/>
    </source>
</evidence>
<dbReference type="PANTHER" id="PTHR12283">
    <property type="entry name" value="GLUTAMINYL-PEPTIDE CYCLOTRANSFERASE"/>
    <property type="match status" value="1"/>
</dbReference>
<dbReference type="OrthoDB" id="9773494at2"/>
<keyword evidence="1 5" id="KW-0808">Transferase</keyword>
<keyword evidence="6" id="KW-1185">Reference proteome</keyword>
<dbReference type="Proteomes" id="UP000029736">
    <property type="component" value="Unassembled WGS sequence"/>
</dbReference>
<keyword evidence="2" id="KW-0012">Acyltransferase</keyword>
<dbReference type="STRING" id="1524460.IX84_05560"/>
<feature type="domain" description="Peptidase M28" evidence="4">
    <location>
        <begin position="104"/>
        <end position="324"/>
    </location>
</feature>
<dbReference type="Pfam" id="PF04389">
    <property type="entry name" value="Peptidase_M28"/>
    <property type="match status" value="1"/>
</dbReference>
<evidence type="ECO:0000313" key="5">
    <source>
        <dbReference type="EMBL" id="KGE89217.1"/>
    </source>
</evidence>
<dbReference type="GO" id="GO:0016603">
    <property type="term" value="F:glutaminyl-peptide cyclotransferase activity"/>
    <property type="evidence" value="ECO:0007669"/>
    <property type="project" value="TreeGrafter"/>
</dbReference>
<dbReference type="Gene3D" id="3.40.630.10">
    <property type="entry name" value="Zn peptidases"/>
    <property type="match status" value="1"/>
</dbReference>
<evidence type="ECO:0000259" key="4">
    <source>
        <dbReference type="Pfam" id="PF04389"/>
    </source>
</evidence>
<evidence type="ECO:0000313" key="6">
    <source>
        <dbReference type="Proteomes" id="UP000029736"/>
    </source>
</evidence>
<dbReference type="PANTHER" id="PTHR12283:SF6">
    <property type="entry name" value="GLUTAMINYL-PEPTIDE CYCLOTRANSFERASE-RELATED"/>
    <property type="match status" value="1"/>
</dbReference>
<comment type="caution">
    <text evidence="5">The sequence shown here is derived from an EMBL/GenBank/DDBJ whole genome shotgun (WGS) entry which is preliminary data.</text>
</comment>
<organism evidence="5 6">
    <name type="scientific">Phaeodactylibacter xiamenensis</name>
    <dbReference type="NCBI Taxonomy" id="1524460"/>
    <lineage>
        <taxon>Bacteria</taxon>
        <taxon>Pseudomonadati</taxon>
        <taxon>Bacteroidota</taxon>
        <taxon>Saprospiria</taxon>
        <taxon>Saprospirales</taxon>
        <taxon>Haliscomenobacteraceae</taxon>
        <taxon>Phaeodactylibacter</taxon>
    </lineage>
</organism>
<dbReference type="PROSITE" id="PS51257">
    <property type="entry name" value="PROKAR_LIPOPROTEIN"/>
    <property type="match status" value="1"/>
</dbReference>
<dbReference type="AlphaFoldDB" id="A0A098SDW5"/>
<dbReference type="GO" id="GO:0008270">
    <property type="term" value="F:zinc ion binding"/>
    <property type="evidence" value="ECO:0007669"/>
    <property type="project" value="TreeGrafter"/>
</dbReference>
<evidence type="ECO:0000256" key="1">
    <source>
        <dbReference type="ARBA" id="ARBA00022679"/>
    </source>
</evidence>
<dbReference type="RefSeq" id="WP_044217344.1">
    <property type="nucleotide sequence ID" value="NZ_JBKAGJ010000001.1"/>
</dbReference>
<feature type="signal peptide" evidence="3">
    <location>
        <begin position="1"/>
        <end position="20"/>
    </location>
</feature>
<keyword evidence="3" id="KW-0732">Signal</keyword>
<name>A0A098SDW5_9BACT</name>
<evidence type="ECO:0000256" key="3">
    <source>
        <dbReference type="SAM" id="SignalP"/>
    </source>
</evidence>